<evidence type="ECO:0000313" key="4">
    <source>
        <dbReference type="EMBL" id="QDB78153.1"/>
    </source>
</evidence>
<keyword evidence="4" id="KW-0969">Cilium</keyword>
<dbReference type="PANTHER" id="PTHR39190">
    <property type="entry name" value="FLAGELLAR ASSEMBLY FACTOR FLIW"/>
    <property type="match status" value="1"/>
</dbReference>
<evidence type="ECO:0000313" key="5">
    <source>
        <dbReference type="Proteomes" id="UP000313948"/>
    </source>
</evidence>
<dbReference type="EMBL" id="CP040899">
    <property type="protein sequence ID" value="QDB78153.1"/>
    <property type="molecule type" value="Genomic_DNA"/>
</dbReference>
<evidence type="ECO:0000256" key="2">
    <source>
        <dbReference type="ARBA" id="ARBA00022795"/>
    </source>
</evidence>
<name>A0ABX5VJA2_9MICO</name>
<evidence type="ECO:0000256" key="1">
    <source>
        <dbReference type="ARBA" id="ARBA00022490"/>
    </source>
</evidence>
<dbReference type="RefSeq" id="WP_139947487.1">
    <property type="nucleotide sequence ID" value="NZ_CP040899.1"/>
</dbReference>
<dbReference type="Proteomes" id="UP000313948">
    <property type="component" value="Chromosome"/>
</dbReference>
<proteinExistence type="predicted"/>
<dbReference type="InterPro" id="IPR003775">
    <property type="entry name" value="Flagellar_assembly_factor_FliW"/>
</dbReference>
<keyword evidence="2" id="KW-1005">Bacterial flagellum biogenesis</keyword>
<evidence type="ECO:0000256" key="3">
    <source>
        <dbReference type="ARBA" id="ARBA00022845"/>
    </source>
</evidence>
<dbReference type="Pfam" id="PF02623">
    <property type="entry name" value="FliW"/>
    <property type="match status" value="1"/>
</dbReference>
<dbReference type="SUPFAM" id="SSF141457">
    <property type="entry name" value="BH3618-like"/>
    <property type="match status" value="1"/>
</dbReference>
<gene>
    <name evidence="4" type="ORF">FE251_01270</name>
</gene>
<keyword evidence="5" id="KW-1185">Reference proteome</keyword>
<dbReference type="PANTHER" id="PTHR39190:SF1">
    <property type="entry name" value="FLAGELLAR ASSEMBLY FACTOR FLIW"/>
    <property type="match status" value="1"/>
</dbReference>
<keyword evidence="1" id="KW-0963">Cytoplasm</keyword>
<reference evidence="4 5" key="1">
    <citation type="submission" date="2019-05" db="EMBL/GenBank/DDBJ databases">
        <title>Georgenia *** sp. nov., and Georgenia *** sp. nov., isolated from the intestinal contents of plateau pika (Ochotona curzoniae) in the Qinghai-Tibet plateau of China.</title>
        <authorList>
            <person name="Tian Z."/>
        </authorList>
    </citation>
    <scope>NUCLEOTIDE SEQUENCE [LARGE SCALE GENOMIC DNA]</scope>
    <source>
        <strain evidence="4 5">Z294</strain>
    </source>
</reference>
<dbReference type="InterPro" id="IPR024046">
    <property type="entry name" value="Flagellar_assmbl_FliW_dom_sf"/>
</dbReference>
<dbReference type="Gene3D" id="2.30.290.10">
    <property type="entry name" value="BH3618-like"/>
    <property type="match status" value="1"/>
</dbReference>
<keyword evidence="3" id="KW-0810">Translation regulation</keyword>
<protein>
    <submittedName>
        <fullName evidence="4">Flagellar assembly protein FliW</fullName>
    </submittedName>
</protein>
<keyword evidence="4" id="KW-0966">Cell projection</keyword>
<accession>A0ABX5VJA2</accession>
<keyword evidence="4" id="KW-0282">Flagellum</keyword>
<organism evidence="4 5">
    <name type="scientific">Georgenia wutianyii</name>
    <dbReference type="NCBI Taxonomy" id="2585135"/>
    <lineage>
        <taxon>Bacteria</taxon>
        <taxon>Bacillati</taxon>
        <taxon>Actinomycetota</taxon>
        <taxon>Actinomycetes</taxon>
        <taxon>Micrococcales</taxon>
        <taxon>Bogoriellaceae</taxon>
        <taxon>Georgenia</taxon>
    </lineage>
</organism>
<sequence length="125" mass="13260">MSAVVTEARVRFLVPPPGLGSLTDFTLSAVTEELYSLRATDAEGVRLFLLDPRPFFPDYSPRVSEEALAELGTQEPAVLVVVRPGDGEAPTANLLAPVLLNPETGAAVQTILEGSSYPLRAPVCP</sequence>